<dbReference type="AlphaFoldDB" id="A0A2P1PQY6"/>
<accession>A0A2P1PQY6</accession>
<dbReference type="NCBIfam" id="TIGR04474">
    <property type="entry name" value="tcm_partner"/>
    <property type="match status" value="1"/>
</dbReference>
<proteinExistence type="predicted"/>
<name>A0A2P1PQY6_9GAMM</name>
<organism evidence="1 2">
    <name type="scientific">Ahniella affigens</name>
    <dbReference type="NCBI Taxonomy" id="2021234"/>
    <lineage>
        <taxon>Bacteria</taxon>
        <taxon>Pseudomonadati</taxon>
        <taxon>Pseudomonadota</taxon>
        <taxon>Gammaproteobacteria</taxon>
        <taxon>Lysobacterales</taxon>
        <taxon>Rhodanobacteraceae</taxon>
        <taxon>Ahniella</taxon>
    </lineage>
</organism>
<dbReference type="InterPro" id="IPR031009">
    <property type="entry name" value="Tcm_partner"/>
</dbReference>
<dbReference type="KEGG" id="xba:C7S18_08675"/>
<gene>
    <name evidence="1" type="ORF">C7S18_08675</name>
</gene>
<dbReference type="EMBL" id="CP027860">
    <property type="protein sequence ID" value="AVP97263.1"/>
    <property type="molecule type" value="Genomic_DNA"/>
</dbReference>
<protein>
    <recommendedName>
        <fullName evidence="3">Three-Cys-motif partner protein TcmP</fullName>
    </recommendedName>
</protein>
<reference evidence="1 2" key="2">
    <citation type="submission" date="2018-03" db="EMBL/GenBank/DDBJ databases">
        <authorList>
            <person name="Keele B.F."/>
        </authorList>
    </citation>
    <scope>NUCLEOTIDE SEQUENCE [LARGE SCALE GENOMIC DNA]</scope>
    <source>
        <strain evidence="1 2">D13</strain>
    </source>
</reference>
<dbReference type="Proteomes" id="UP000241074">
    <property type="component" value="Chromosome"/>
</dbReference>
<dbReference type="OrthoDB" id="275124at2"/>
<evidence type="ECO:0000313" key="1">
    <source>
        <dbReference type="EMBL" id="AVP97263.1"/>
    </source>
</evidence>
<dbReference type="RefSeq" id="WP_106891187.1">
    <property type="nucleotide sequence ID" value="NZ_CP027860.1"/>
</dbReference>
<keyword evidence="2" id="KW-1185">Reference proteome</keyword>
<evidence type="ECO:0008006" key="3">
    <source>
        <dbReference type="Google" id="ProtNLM"/>
    </source>
</evidence>
<evidence type="ECO:0000313" key="2">
    <source>
        <dbReference type="Proteomes" id="UP000241074"/>
    </source>
</evidence>
<reference evidence="1 2" key="1">
    <citation type="submission" date="2018-03" db="EMBL/GenBank/DDBJ databases">
        <title>Ahniella affigens gen. nov., sp. nov., a gammaproteobacterium isolated from sandy soil near a stream.</title>
        <authorList>
            <person name="Ko Y."/>
            <person name="Kim J.-H."/>
        </authorList>
    </citation>
    <scope>NUCLEOTIDE SEQUENCE [LARGE SCALE GENOMIC DNA]</scope>
    <source>
        <strain evidence="1 2">D13</strain>
    </source>
</reference>
<sequence>MTQGGYRWSFDGPLPVLEDHSRAKHDVLRAYLVNYLRILALSPRSEGIRVTIVDGFAGGGLYRALSGEEVGGSPLVLLQALQEARALVAQDRAERGVRTPYVIDAQLHFVEAKQTNHAFLNRVLAEHALAHAPHTTVTTHYGTFEAMFPAILADIRQRQRRGGRSVFVLDQYGWSQVDLSCVRSIFDALPSAEVFLTWMVDNLINFLSERTADKLDLALRRTGFGAHITTAQLLGLRDANTDEGARIWRRLIQTLLADEIRTASGAAFRTPFYIVPRDSRRGYWLLHLAQHLRANEEMKRIHWQNNNLHHPGGAGLNMLGYVGSNGQLAFDNRFDAHASDLTIQTLCEDLPRWLSAQRGPVRFGDLVALTANETPAQRAQLQQAVFGLAKRRELLLHTVSGATRRGANGLADDDVVETSQQLWLLPPRQT</sequence>